<sequence length="107" mass="10911">MTTTELTQARQVSPGRRSIVRSTLGGRRGLIAAGVAIAVAGLAFNWSWLVAAGIAPALLSLLPCVAMCALGLCMNRMTGRSCQSGNDSAREGADSTKALSADMKGSG</sequence>
<keyword evidence="2" id="KW-1133">Transmembrane helix</keyword>
<dbReference type="RefSeq" id="WP_292302467.1">
    <property type="nucleotide sequence ID" value="NZ_JBEPLM010000001.1"/>
</dbReference>
<name>A0ABV2HJX6_9HYPH</name>
<keyword evidence="2" id="KW-0812">Transmembrane</keyword>
<dbReference type="Proteomes" id="UP001549036">
    <property type="component" value="Unassembled WGS sequence"/>
</dbReference>
<evidence type="ECO:0000256" key="2">
    <source>
        <dbReference type="SAM" id="Phobius"/>
    </source>
</evidence>
<feature type="transmembrane region" description="Helical" evidence="2">
    <location>
        <begin position="54"/>
        <end position="74"/>
    </location>
</feature>
<accession>A0ABV2HJX6</accession>
<protein>
    <recommendedName>
        <fullName evidence="5">DUF2892 domain-containing protein</fullName>
    </recommendedName>
</protein>
<reference evidence="3 4" key="1">
    <citation type="submission" date="2024-06" db="EMBL/GenBank/DDBJ databases">
        <title>Genomic Encyclopedia of Type Strains, Phase IV (KMG-IV): sequencing the most valuable type-strain genomes for metagenomic binning, comparative biology and taxonomic classification.</title>
        <authorList>
            <person name="Goeker M."/>
        </authorList>
    </citation>
    <scope>NUCLEOTIDE SEQUENCE [LARGE SCALE GENOMIC DNA]</scope>
    <source>
        <strain evidence="3 4">DSM 29846</strain>
    </source>
</reference>
<evidence type="ECO:0000313" key="4">
    <source>
        <dbReference type="Proteomes" id="UP001549036"/>
    </source>
</evidence>
<organism evidence="3 4">
    <name type="scientific">Mesorhizobium shonense</name>
    <dbReference type="NCBI Taxonomy" id="1209948"/>
    <lineage>
        <taxon>Bacteria</taxon>
        <taxon>Pseudomonadati</taxon>
        <taxon>Pseudomonadota</taxon>
        <taxon>Alphaproteobacteria</taxon>
        <taxon>Hyphomicrobiales</taxon>
        <taxon>Phyllobacteriaceae</taxon>
        <taxon>Mesorhizobium</taxon>
    </lineage>
</organism>
<feature type="region of interest" description="Disordered" evidence="1">
    <location>
        <begin position="79"/>
        <end position="107"/>
    </location>
</feature>
<evidence type="ECO:0000256" key="1">
    <source>
        <dbReference type="SAM" id="MobiDB-lite"/>
    </source>
</evidence>
<keyword evidence="2" id="KW-0472">Membrane</keyword>
<evidence type="ECO:0000313" key="3">
    <source>
        <dbReference type="EMBL" id="MET3590862.1"/>
    </source>
</evidence>
<dbReference type="EMBL" id="JBEPLM010000001">
    <property type="protein sequence ID" value="MET3590862.1"/>
    <property type="molecule type" value="Genomic_DNA"/>
</dbReference>
<keyword evidence="4" id="KW-1185">Reference proteome</keyword>
<feature type="transmembrane region" description="Helical" evidence="2">
    <location>
        <begin position="29"/>
        <end position="48"/>
    </location>
</feature>
<proteinExistence type="predicted"/>
<gene>
    <name evidence="3" type="ORF">ABID26_000241</name>
</gene>
<comment type="caution">
    <text evidence="3">The sequence shown here is derived from an EMBL/GenBank/DDBJ whole genome shotgun (WGS) entry which is preliminary data.</text>
</comment>
<evidence type="ECO:0008006" key="5">
    <source>
        <dbReference type="Google" id="ProtNLM"/>
    </source>
</evidence>